<dbReference type="GeneID" id="87815888"/>
<protein>
    <submittedName>
        <fullName evidence="1">Sedoheptulose 1,7-bisphosphatase-like protein</fullName>
    </submittedName>
</protein>
<dbReference type="GO" id="GO:0050278">
    <property type="term" value="F:sedoheptulose-bisphosphatase activity"/>
    <property type="evidence" value="ECO:0007669"/>
    <property type="project" value="TreeGrafter"/>
</dbReference>
<sequence length="130" mass="14401">MASSAQDSLTPYVFLMRHGETEWSKAGRQTGNSDISLTPEGAAQVIATSKVLIGPGKLLDPSRLTHVFVSPRRGRGEEGGSVTYTEDLTEWDYGQYEGLTGAEVRRLRREKGLDREREWDILRDGCEGGE</sequence>
<keyword evidence="2" id="KW-1185">Reference proteome</keyword>
<organism evidence="1 2">
    <name type="scientific">Dichotomopilus funicola</name>
    <dbReference type="NCBI Taxonomy" id="1934379"/>
    <lineage>
        <taxon>Eukaryota</taxon>
        <taxon>Fungi</taxon>
        <taxon>Dikarya</taxon>
        <taxon>Ascomycota</taxon>
        <taxon>Pezizomycotina</taxon>
        <taxon>Sordariomycetes</taxon>
        <taxon>Sordariomycetidae</taxon>
        <taxon>Sordariales</taxon>
        <taxon>Chaetomiaceae</taxon>
        <taxon>Dichotomopilus</taxon>
    </lineage>
</organism>
<dbReference type="InterPro" id="IPR013078">
    <property type="entry name" value="His_Pase_superF_clade-1"/>
</dbReference>
<dbReference type="RefSeq" id="XP_062640833.1">
    <property type="nucleotide sequence ID" value="XM_062779275.1"/>
</dbReference>
<gene>
    <name evidence="1" type="ORF">C8A04DRAFT_24715</name>
</gene>
<reference evidence="1" key="2">
    <citation type="submission" date="2023-05" db="EMBL/GenBank/DDBJ databases">
        <authorList>
            <consortium name="Lawrence Berkeley National Laboratory"/>
            <person name="Steindorff A."/>
            <person name="Hensen N."/>
            <person name="Bonometti L."/>
            <person name="Westerberg I."/>
            <person name="Brannstrom I.O."/>
            <person name="Guillou S."/>
            <person name="Cros-Aarteil S."/>
            <person name="Calhoun S."/>
            <person name="Haridas S."/>
            <person name="Kuo A."/>
            <person name="Mondo S."/>
            <person name="Pangilinan J."/>
            <person name="Riley R."/>
            <person name="Labutti K."/>
            <person name="Andreopoulos B."/>
            <person name="Lipzen A."/>
            <person name="Chen C."/>
            <person name="Yanf M."/>
            <person name="Daum C."/>
            <person name="Ng V."/>
            <person name="Clum A."/>
            <person name="Ohm R."/>
            <person name="Martin F."/>
            <person name="Silar P."/>
            <person name="Natvig D."/>
            <person name="Lalanne C."/>
            <person name="Gautier V."/>
            <person name="Ament-Velasquez S.L."/>
            <person name="Kruys A."/>
            <person name="Hutchinson M.I."/>
            <person name="Powell A.J."/>
            <person name="Barry K."/>
            <person name="Miller A.N."/>
            <person name="Grigoriev I.V."/>
            <person name="Debuchy R."/>
            <person name="Gladieux P."/>
            <person name="Thoren M.H."/>
            <person name="Johannesson H."/>
        </authorList>
    </citation>
    <scope>NUCLEOTIDE SEQUENCE</scope>
    <source>
        <strain evidence="1">CBS 141.50</strain>
    </source>
</reference>
<evidence type="ECO:0000313" key="2">
    <source>
        <dbReference type="Proteomes" id="UP001302676"/>
    </source>
</evidence>
<dbReference type="InterPro" id="IPR029033">
    <property type="entry name" value="His_PPase_superfam"/>
</dbReference>
<name>A0AAN6V9Z9_9PEZI</name>
<proteinExistence type="predicted"/>
<dbReference type="PANTHER" id="PTHR48100">
    <property type="entry name" value="BROAD-SPECIFICITY PHOSPHATASE YOR283W-RELATED"/>
    <property type="match status" value="1"/>
</dbReference>
<evidence type="ECO:0000313" key="1">
    <source>
        <dbReference type="EMBL" id="KAK4147462.1"/>
    </source>
</evidence>
<dbReference type="SUPFAM" id="SSF53254">
    <property type="entry name" value="Phosphoglycerate mutase-like"/>
    <property type="match status" value="1"/>
</dbReference>
<dbReference type="Gene3D" id="3.40.50.1240">
    <property type="entry name" value="Phosphoglycerate mutase-like"/>
    <property type="match status" value="1"/>
</dbReference>
<dbReference type="AlphaFoldDB" id="A0AAN6V9Z9"/>
<comment type="caution">
    <text evidence="1">The sequence shown here is derived from an EMBL/GenBank/DDBJ whole genome shotgun (WGS) entry which is preliminary data.</text>
</comment>
<dbReference type="Pfam" id="PF00300">
    <property type="entry name" value="His_Phos_1"/>
    <property type="match status" value="1"/>
</dbReference>
<dbReference type="PANTHER" id="PTHR48100:SF15">
    <property type="entry name" value="SEDOHEPTULOSE 1,7-BISPHOSPHATASE"/>
    <property type="match status" value="1"/>
</dbReference>
<dbReference type="GO" id="GO:0046390">
    <property type="term" value="P:ribose phosphate biosynthetic process"/>
    <property type="evidence" value="ECO:0007669"/>
    <property type="project" value="TreeGrafter"/>
</dbReference>
<dbReference type="InterPro" id="IPR050275">
    <property type="entry name" value="PGM_Phosphatase"/>
</dbReference>
<dbReference type="Proteomes" id="UP001302676">
    <property type="component" value="Unassembled WGS sequence"/>
</dbReference>
<accession>A0AAN6V9Z9</accession>
<dbReference type="CDD" id="cd07067">
    <property type="entry name" value="HP_PGM_like"/>
    <property type="match status" value="1"/>
</dbReference>
<reference evidence="1" key="1">
    <citation type="journal article" date="2023" name="Mol. Phylogenet. Evol.">
        <title>Genome-scale phylogeny and comparative genomics of the fungal order Sordariales.</title>
        <authorList>
            <person name="Hensen N."/>
            <person name="Bonometti L."/>
            <person name="Westerberg I."/>
            <person name="Brannstrom I.O."/>
            <person name="Guillou S."/>
            <person name="Cros-Aarteil S."/>
            <person name="Calhoun S."/>
            <person name="Haridas S."/>
            <person name="Kuo A."/>
            <person name="Mondo S."/>
            <person name="Pangilinan J."/>
            <person name="Riley R."/>
            <person name="LaButti K."/>
            <person name="Andreopoulos B."/>
            <person name="Lipzen A."/>
            <person name="Chen C."/>
            <person name="Yan M."/>
            <person name="Daum C."/>
            <person name="Ng V."/>
            <person name="Clum A."/>
            <person name="Steindorff A."/>
            <person name="Ohm R.A."/>
            <person name="Martin F."/>
            <person name="Silar P."/>
            <person name="Natvig D.O."/>
            <person name="Lalanne C."/>
            <person name="Gautier V."/>
            <person name="Ament-Velasquez S.L."/>
            <person name="Kruys A."/>
            <person name="Hutchinson M.I."/>
            <person name="Powell A.J."/>
            <person name="Barry K."/>
            <person name="Miller A.N."/>
            <person name="Grigoriev I.V."/>
            <person name="Debuchy R."/>
            <person name="Gladieux P."/>
            <person name="Hiltunen Thoren M."/>
            <person name="Johannesson H."/>
        </authorList>
    </citation>
    <scope>NUCLEOTIDE SEQUENCE</scope>
    <source>
        <strain evidence="1">CBS 141.50</strain>
    </source>
</reference>
<dbReference type="EMBL" id="MU853556">
    <property type="protein sequence ID" value="KAK4147462.1"/>
    <property type="molecule type" value="Genomic_DNA"/>
</dbReference>